<dbReference type="OrthoDB" id="269293at2"/>
<gene>
    <name evidence="1" type="ORF">UC8_02540</name>
</gene>
<evidence type="ECO:0000313" key="2">
    <source>
        <dbReference type="Proteomes" id="UP000325286"/>
    </source>
</evidence>
<dbReference type="AlphaFoldDB" id="A0A5B9QGX4"/>
<sequence length="231" mass="26543">MNYLTHATEHLDRPYFVAGLAIPDWLSVVNRKVRTRSAAAEPFTRDADPRVRELACGIIRHHEDDRWFHQTRTFVELNLQFAVEIRDQLAGDAGFRPSFLGHILIELLLDADLIAEDRSRADRYYAALQQVSGGLVQDVVNRIATVPTEHLSAFLPRFIAERFLYDYVDNQRLLLRLNQVMRRVGLPILPDSLIPWLETARHRVSAARKPLLSPQQNVSQLSFIENPKTLT</sequence>
<dbReference type="EMBL" id="CP042914">
    <property type="protein sequence ID" value="QEG38298.1"/>
    <property type="molecule type" value="Genomic_DNA"/>
</dbReference>
<proteinExistence type="predicted"/>
<organism evidence="1 2">
    <name type="scientific">Roseimaritima ulvae</name>
    <dbReference type="NCBI Taxonomy" id="980254"/>
    <lineage>
        <taxon>Bacteria</taxon>
        <taxon>Pseudomonadati</taxon>
        <taxon>Planctomycetota</taxon>
        <taxon>Planctomycetia</taxon>
        <taxon>Pirellulales</taxon>
        <taxon>Pirellulaceae</taxon>
        <taxon>Roseimaritima</taxon>
    </lineage>
</organism>
<dbReference type="Proteomes" id="UP000325286">
    <property type="component" value="Chromosome"/>
</dbReference>
<protein>
    <submittedName>
        <fullName evidence="1">Uncharacterized protein</fullName>
    </submittedName>
</protein>
<dbReference type="RefSeq" id="WP_068141716.1">
    <property type="nucleotide sequence ID" value="NZ_CP042914.1"/>
</dbReference>
<dbReference type="KEGG" id="rul:UC8_02540"/>
<keyword evidence="2" id="KW-1185">Reference proteome</keyword>
<reference evidence="1 2" key="1">
    <citation type="submission" date="2019-08" db="EMBL/GenBank/DDBJ databases">
        <title>Deep-cultivation of Planctomycetes and their phenomic and genomic characterization uncovers novel biology.</title>
        <authorList>
            <person name="Wiegand S."/>
            <person name="Jogler M."/>
            <person name="Boedeker C."/>
            <person name="Pinto D."/>
            <person name="Vollmers J."/>
            <person name="Rivas-Marin E."/>
            <person name="Kohn T."/>
            <person name="Peeters S.H."/>
            <person name="Heuer A."/>
            <person name="Rast P."/>
            <person name="Oberbeckmann S."/>
            <person name="Bunk B."/>
            <person name="Jeske O."/>
            <person name="Meyerdierks A."/>
            <person name="Storesund J.E."/>
            <person name="Kallscheuer N."/>
            <person name="Luecker S."/>
            <person name="Lage O.M."/>
            <person name="Pohl T."/>
            <person name="Merkel B.J."/>
            <person name="Hornburger P."/>
            <person name="Mueller R.-W."/>
            <person name="Bruemmer F."/>
            <person name="Labrenz M."/>
            <person name="Spormann A.M."/>
            <person name="Op den Camp H."/>
            <person name="Overmann J."/>
            <person name="Amann R."/>
            <person name="Jetten M.S.M."/>
            <person name="Mascher T."/>
            <person name="Medema M.H."/>
            <person name="Devos D.P."/>
            <person name="Kaster A.-K."/>
            <person name="Ovreas L."/>
            <person name="Rohde M."/>
            <person name="Galperin M.Y."/>
            <person name="Jogler C."/>
        </authorList>
    </citation>
    <scope>NUCLEOTIDE SEQUENCE [LARGE SCALE GENOMIC DNA]</scope>
    <source>
        <strain evidence="1 2">UC8</strain>
    </source>
</reference>
<accession>A0A5B9QGX4</accession>
<name>A0A5B9QGX4_9BACT</name>
<evidence type="ECO:0000313" key="1">
    <source>
        <dbReference type="EMBL" id="QEG38298.1"/>
    </source>
</evidence>